<keyword evidence="4 6" id="KW-0573">Peptidoglycan synthesis</keyword>
<proteinExistence type="predicted"/>
<accession>A0A9D1VKU6</accession>
<evidence type="ECO:0000256" key="8">
    <source>
        <dbReference type="SAM" id="Phobius"/>
    </source>
</evidence>
<evidence type="ECO:0000259" key="9">
    <source>
        <dbReference type="PROSITE" id="PS52029"/>
    </source>
</evidence>
<dbReference type="InterPro" id="IPR022029">
    <property type="entry name" value="YoaR-like_PG-bd"/>
</dbReference>
<dbReference type="PANTHER" id="PTHR30582:SF33">
    <property type="entry name" value="EXPORTED PROTEIN"/>
    <property type="match status" value="1"/>
</dbReference>
<feature type="transmembrane region" description="Helical" evidence="8">
    <location>
        <begin position="37"/>
        <end position="60"/>
    </location>
</feature>
<dbReference type="SUPFAM" id="SSF143985">
    <property type="entry name" value="L,D-transpeptidase pre-catalytic domain-like"/>
    <property type="match status" value="1"/>
</dbReference>
<gene>
    <name evidence="10" type="ORF">H9738_05210</name>
</gene>
<feature type="compositionally biased region" description="Basic residues" evidence="7">
    <location>
        <begin position="23"/>
        <end position="32"/>
    </location>
</feature>
<evidence type="ECO:0000256" key="6">
    <source>
        <dbReference type="PROSITE-ProRule" id="PRU01373"/>
    </source>
</evidence>
<evidence type="ECO:0000256" key="7">
    <source>
        <dbReference type="SAM" id="MobiDB-lite"/>
    </source>
</evidence>
<dbReference type="PANTHER" id="PTHR30582">
    <property type="entry name" value="L,D-TRANSPEPTIDASE"/>
    <property type="match status" value="1"/>
</dbReference>
<sequence>MDMKDHKKEKLKALKKADEKLKKENRKKKKNKKSKKVLGVVLGTGAAVILAGYVGVGFYYQDKFYPGTAINGVDCSGRDTAYVRELLKNSAETYSLTIRERGDQTESIEGNTIQLSYQDDNGAQEVKNQQNSWLWPIQIFGDKNYTVNADSSYNEESLNQAVAALACMQDANMTPVQDARVEDNGTSYEIVPEVEGTTLDKEKTLAAVKAAVDQRQTEISLEEADCYVKPAVRQDDENLKKEAEQLNKFTSLQASLNFGTGTETVTRDQLKSWLKKGDDGNYYFDTETVKQTVIAWSEKYNTIGKPRDFVTSNGATVHLTQGDYGWRLWQDKTTESLVNMLNAGQSGAVEPTWLYSGEKHGGNDIDGTYVEISISEQRMWFYKNGTLLVDTPVVTGNPNNGNGTPSGGVWRLKDKASPSTLVGRNPDGSIEYETPVNYWMPFNGGVGIHDLTSRSSFGGDIYLYNGSHGCINTPLDNARTIYENIEVNTPVVVY</sequence>
<feature type="active site" description="Proton donor/acceptor" evidence="6">
    <location>
        <position position="449"/>
    </location>
</feature>
<dbReference type="Gene3D" id="3.10.20.800">
    <property type="match status" value="1"/>
</dbReference>
<evidence type="ECO:0000313" key="10">
    <source>
        <dbReference type="EMBL" id="HIX37255.1"/>
    </source>
</evidence>
<keyword evidence="3 6" id="KW-0133">Cell shape</keyword>
<dbReference type="PROSITE" id="PS52029">
    <property type="entry name" value="LD_TPASE"/>
    <property type="match status" value="1"/>
</dbReference>
<evidence type="ECO:0000256" key="3">
    <source>
        <dbReference type="ARBA" id="ARBA00022960"/>
    </source>
</evidence>
<feature type="region of interest" description="Disordered" evidence="7">
    <location>
        <begin position="1"/>
        <end position="32"/>
    </location>
</feature>
<dbReference type="SUPFAM" id="SSF141523">
    <property type="entry name" value="L,D-transpeptidase catalytic domain-like"/>
    <property type="match status" value="1"/>
</dbReference>
<comment type="caution">
    <text evidence="10">The sequence shown here is derived from an EMBL/GenBank/DDBJ whole genome shotgun (WGS) entry which is preliminary data.</text>
</comment>
<reference evidence="10" key="1">
    <citation type="journal article" date="2021" name="PeerJ">
        <title>Extensive microbial diversity within the chicken gut microbiome revealed by metagenomics and culture.</title>
        <authorList>
            <person name="Gilroy R."/>
            <person name="Ravi A."/>
            <person name="Getino M."/>
            <person name="Pursley I."/>
            <person name="Horton D.L."/>
            <person name="Alikhan N.F."/>
            <person name="Baker D."/>
            <person name="Gharbi K."/>
            <person name="Hall N."/>
            <person name="Watson M."/>
            <person name="Adriaenssens E.M."/>
            <person name="Foster-Nyarko E."/>
            <person name="Jarju S."/>
            <person name="Secka A."/>
            <person name="Antonio M."/>
            <person name="Oren A."/>
            <person name="Chaudhuri R.R."/>
            <person name="La Ragione R."/>
            <person name="Hildebrand F."/>
            <person name="Pallen M.J."/>
        </authorList>
    </citation>
    <scope>NUCLEOTIDE SEQUENCE</scope>
    <source>
        <strain evidence="10">ChiHjej12B11-1927</strain>
    </source>
</reference>
<evidence type="ECO:0000256" key="1">
    <source>
        <dbReference type="ARBA" id="ARBA00004752"/>
    </source>
</evidence>
<dbReference type="GO" id="GO:0008360">
    <property type="term" value="P:regulation of cell shape"/>
    <property type="evidence" value="ECO:0007669"/>
    <property type="project" value="UniProtKB-UniRule"/>
</dbReference>
<dbReference type="GO" id="GO:0018104">
    <property type="term" value="P:peptidoglycan-protein cross-linking"/>
    <property type="evidence" value="ECO:0007669"/>
    <property type="project" value="TreeGrafter"/>
</dbReference>
<name>A0A9D1VKU6_9FIRM</name>
<keyword evidence="8" id="KW-0472">Membrane</keyword>
<feature type="compositionally biased region" description="Basic and acidic residues" evidence="7">
    <location>
        <begin position="1"/>
        <end position="22"/>
    </location>
</feature>
<evidence type="ECO:0000256" key="5">
    <source>
        <dbReference type="ARBA" id="ARBA00023316"/>
    </source>
</evidence>
<keyword evidence="2" id="KW-0808">Transferase</keyword>
<evidence type="ECO:0000313" key="11">
    <source>
        <dbReference type="Proteomes" id="UP000824230"/>
    </source>
</evidence>
<dbReference type="Gene3D" id="2.40.440.10">
    <property type="entry name" value="L,D-transpeptidase catalytic domain-like"/>
    <property type="match status" value="1"/>
</dbReference>
<dbReference type="GO" id="GO:0005576">
    <property type="term" value="C:extracellular region"/>
    <property type="evidence" value="ECO:0007669"/>
    <property type="project" value="TreeGrafter"/>
</dbReference>
<dbReference type="InterPro" id="IPR050979">
    <property type="entry name" value="LD-transpeptidase"/>
</dbReference>
<dbReference type="Proteomes" id="UP000824230">
    <property type="component" value="Unassembled WGS sequence"/>
</dbReference>
<dbReference type="GO" id="GO:0016740">
    <property type="term" value="F:transferase activity"/>
    <property type="evidence" value="ECO:0007669"/>
    <property type="project" value="UniProtKB-KW"/>
</dbReference>
<dbReference type="Pfam" id="PF12229">
    <property type="entry name" value="PG_binding_4"/>
    <property type="match status" value="2"/>
</dbReference>
<feature type="domain" description="L,D-TPase catalytic" evidence="9">
    <location>
        <begin position="368"/>
        <end position="494"/>
    </location>
</feature>
<keyword evidence="5 6" id="KW-0961">Cell wall biogenesis/degradation</keyword>
<keyword evidence="8" id="KW-0812">Transmembrane</keyword>
<dbReference type="InterPro" id="IPR005490">
    <property type="entry name" value="LD_TPept_cat_dom"/>
</dbReference>
<keyword evidence="8" id="KW-1133">Transmembrane helix</keyword>
<dbReference type="GO" id="GO:0071555">
    <property type="term" value="P:cell wall organization"/>
    <property type="evidence" value="ECO:0007669"/>
    <property type="project" value="UniProtKB-UniRule"/>
</dbReference>
<dbReference type="GO" id="GO:0071972">
    <property type="term" value="F:peptidoglycan L,D-transpeptidase activity"/>
    <property type="evidence" value="ECO:0007669"/>
    <property type="project" value="TreeGrafter"/>
</dbReference>
<dbReference type="Pfam" id="PF03734">
    <property type="entry name" value="YkuD"/>
    <property type="match status" value="1"/>
</dbReference>
<dbReference type="EMBL" id="DXFG01000097">
    <property type="protein sequence ID" value="HIX37255.1"/>
    <property type="molecule type" value="Genomic_DNA"/>
</dbReference>
<reference evidence="10" key="2">
    <citation type="submission" date="2021-04" db="EMBL/GenBank/DDBJ databases">
        <authorList>
            <person name="Gilroy R."/>
        </authorList>
    </citation>
    <scope>NUCLEOTIDE SEQUENCE</scope>
    <source>
        <strain evidence="10">ChiHjej12B11-1927</strain>
    </source>
</reference>
<protein>
    <submittedName>
        <fullName evidence="10">L,D-transpeptidase/peptidoglycan binding protein</fullName>
    </submittedName>
</protein>
<organism evidence="10 11">
    <name type="scientific">Candidatus Blautia pullistercoris</name>
    <dbReference type="NCBI Taxonomy" id="2838499"/>
    <lineage>
        <taxon>Bacteria</taxon>
        <taxon>Bacillati</taxon>
        <taxon>Bacillota</taxon>
        <taxon>Clostridia</taxon>
        <taxon>Lachnospirales</taxon>
        <taxon>Lachnospiraceae</taxon>
        <taxon>Blautia</taxon>
    </lineage>
</organism>
<dbReference type="AlphaFoldDB" id="A0A9D1VKU6"/>
<evidence type="ECO:0000256" key="2">
    <source>
        <dbReference type="ARBA" id="ARBA00022679"/>
    </source>
</evidence>
<feature type="active site" description="Nucleophile" evidence="6">
    <location>
        <position position="470"/>
    </location>
</feature>
<dbReference type="CDD" id="cd16913">
    <property type="entry name" value="YkuD_like"/>
    <property type="match status" value="1"/>
</dbReference>
<dbReference type="InterPro" id="IPR038054">
    <property type="entry name" value="LD_TPept-like_central_sf"/>
</dbReference>
<comment type="pathway">
    <text evidence="1 6">Cell wall biogenesis; peptidoglycan biosynthesis.</text>
</comment>
<dbReference type="InterPro" id="IPR038063">
    <property type="entry name" value="Transpep_catalytic_dom"/>
</dbReference>
<evidence type="ECO:0000256" key="4">
    <source>
        <dbReference type="ARBA" id="ARBA00022984"/>
    </source>
</evidence>